<dbReference type="InterPro" id="IPR036890">
    <property type="entry name" value="HATPase_C_sf"/>
</dbReference>
<dbReference type="PANTHER" id="PTHR41523">
    <property type="entry name" value="TWO-COMPONENT SYSTEM SENSOR PROTEIN"/>
    <property type="match status" value="1"/>
</dbReference>
<feature type="domain" description="Phytochrome chromophore attachment site" evidence="13">
    <location>
        <begin position="141"/>
        <end position="298"/>
    </location>
</feature>
<feature type="domain" description="PAS" evidence="15">
    <location>
        <begin position="25"/>
        <end position="80"/>
    </location>
</feature>
<dbReference type="InterPro" id="IPR003018">
    <property type="entry name" value="GAF"/>
</dbReference>
<dbReference type="Gene3D" id="3.30.450.40">
    <property type="match status" value="1"/>
</dbReference>
<dbReference type="EMBL" id="SSHH01000001">
    <property type="protein sequence ID" value="TIX51653.1"/>
    <property type="molecule type" value="Genomic_DNA"/>
</dbReference>
<evidence type="ECO:0000256" key="4">
    <source>
        <dbReference type="ARBA" id="ARBA00022553"/>
    </source>
</evidence>
<keyword evidence="11" id="KW-0675">Receptor</keyword>
<dbReference type="OrthoDB" id="136506at2"/>
<dbReference type="SMART" id="SM00911">
    <property type="entry name" value="HWE_HK"/>
    <property type="match status" value="1"/>
</dbReference>
<keyword evidence="6" id="KW-0808">Transferase</keyword>
<evidence type="ECO:0000313" key="17">
    <source>
        <dbReference type="Proteomes" id="UP000309389"/>
    </source>
</evidence>
<dbReference type="InterPro" id="IPR013654">
    <property type="entry name" value="PAS_2"/>
</dbReference>
<evidence type="ECO:0000256" key="12">
    <source>
        <dbReference type="PROSITE-ProRule" id="PRU00169"/>
    </source>
</evidence>
<dbReference type="GO" id="GO:0004673">
    <property type="term" value="F:protein histidine kinase activity"/>
    <property type="evidence" value="ECO:0007669"/>
    <property type="project" value="UniProtKB-EC"/>
</dbReference>
<dbReference type="InterPro" id="IPR001789">
    <property type="entry name" value="Sig_transdc_resp-reg_receiver"/>
</dbReference>
<evidence type="ECO:0000256" key="10">
    <source>
        <dbReference type="ARBA" id="ARBA00022991"/>
    </source>
</evidence>
<dbReference type="RefSeq" id="WP_136692439.1">
    <property type="nucleotide sequence ID" value="NZ_SSHH01000001.1"/>
</dbReference>
<evidence type="ECO:0000256" key="7">
    <source>
        <dbReference type="ARBA" id="ARBA00022741"/>
    </source>
</evidence>
<dbReference type="SUPFAM" id="SSF55781">
    <property type="entry name" value="GAF domain-like"/>
    <property type="match status" value="2"/>
</dbReference>
<keyword evidence="5" id="KW-0716">Sensory transduction</keyword>
<dbReference type="SMART" id="SM00091">
    <property type="entry name" value="PAS"/>
    <property type="match status" value="1"/>
</dbReference>
<evidence type="ECO:0000313" key="16">
    <source>
        <dbReference type="EMBL" id="TIX51653.1"/>
    </source>
</evidence>
<evidence type="ECO:0000256" key="3">
    <source>
        <dbReference type="ARBA" id="ARBA00022543"/>
    </source>
</evidence>
<dbReference type="CDD" id="cd00130">
    <property type="entry name" value="PAS"/>
    <property type="match status" value="1"/>
</dbReference>
<organism evidence="16 17">
    <name type="scientific">Alteraurantiacibacter aquimixticola</name>
    <dbReference type="NCBI Taxonomy" id="2489173"/>
    <lineage>
        <taxon>Bacteria</taxon>
        <taxon>Pseudomonadati</taxon>
        <taxon>Pseudomonadota</taxon>
        <taxon>Alphaproteobacteria</taxon>
        <taxon>Sphingomonadales</taxon>
        <taxon>Erythrobacteraceae</taxon>
        <taxon>Alteraurantiacibacter</taxon>
    </lineage>
</organism>
<gene>
    <name evidence="16" type="ORF">E5222_04160</name>
</gene>
<dbReference type="InterPro" id="IPR035965">
    <property type="entry name" value="PAS-like_dom_sf"/>
</dbReference>
<dbReference type="Pfam" id="PF08446">
    <property type="entry name" value="PAS_2"/>
    <property type="match status" value="1"/>
</dbReference>
<dbReference type="PROSITE" id="PS50046">
    <property type="entry name" value="PHYTOCHROME_2"/>
    <property type="match status" value="1"/>
</dbReference>
<keyword evidence="8 16" id="KW-0418">Kinase</keyword>
<feature type="domain" description="Response regulatory" evidence="14">
    <location>
        <begin position="735"/>
        <end position="846"/>
    </location>
</feature>
<dbReference type="Gene3D" id="3.30.565.10">
    <property type="entry name" value="Histidine kinase-like ATPase, C-terminal domain"/>
    <property type="match status" value="1"/>
</dbReference>
<dbReference type="AlphaFoldDB" id="A0A4T3F362"/>
<dbReference type="Gene3D" id="3.40.50.2300">
    <property type="match status" value="1"/>
</dbReference>
<evidence type="ECO:0000256" key="9">
    <source>
        <dbReference type="ARBA" id="ARBA00022840"/>
    </source>
</evidence>
<evidence type="ECO:0000259" key="15">
    <source>
        <dbReference type="PROSITE" id="PS50112"/>
    </source>
</evidence>
<comment type="caution">
    <text evidence="16">The sequence shown here is derived from an EMBL/GenBank/DDBJ whole genome shotgun (WGS) entry which is preliminary data.</text>
</comment>
<dbReference type="InterPro" id="IPR013515">
    <property type="entry name" value="Phytochrome_cen-reg"/>
</dbReference>
<dbReference type="SUPFAM" id="SSF55785">
    <property type="entry name" value="PYP-like sensor domain (PAS domain)"/>
    <property type="match status" value="1"/>
</dbReference>
<dbReference type="Pfam" id="PF07536">
    <property type="entry name" value="HWE_HK"/>
    <property type="match status" value="1"/>
</dbReference>
<dbReference type="InterPro" id="IPR001294">
    <property type="entry name" value="Phytochrome"/>
</dbReference>
<dbReference type="PIRSF" id="PIRSF036397">
    <property type="entry name" value="Bactrphtchrm_rec"/>
    <property type="match status" value="1"/>
</dbReference>
<dbReference type="InterPro" id="IPR000014">
    <property type="entry name" value="PAS"/>
</dbReference>
<dbReference type="GO" id="GO:0006355">
    <property type="term" value="P:regulation of DNA-templated transcription"/>
    <property type="evidence" value="ECO:0007669"/>
    <property type="project" value="InterPro"/>
</dbReference>
<evidence type="ECO:0000259" key="13">
    <source>
        <dbReference type="PROSITE" id="PS50046"/>
    </source>
</evidence>
<dbReference type="GO" id="GO:0009881">
    <property type="term" value="F:photoreceptor activity"/>
    <property type="evidence" value="ECO:0007669"/>
    <property type="project" value="UniProtKB-KW"/>
</dbReference>
<dbReference type="InterPro" id="IPR043150">
    <property type="entry name" value="Phytochrome_PHY_sf"/>
</dbReference>
<keyword evidence="9" id="KW-0067">ATP-binding</keyword>
<dbReference type="Proteomes" id="UP000309389">
    <property type="component" value="Unassembled WGS sequence"/>
</dbReference>
<name>A0A4T3F362_9SPHN</name>
<dbReference type="PROSITE" id="PS50112">
    <property type="entry name" value="PAS"/>
    <property type="match status" value="1"/>
</dbReference>
<dbReference type="Gene3D" id="3.30.450.270">
    <property type="match status" value="1"/>
</dbReference>
<dbReference type="InterPro" id="IPR029016">
    <property type="entry name" value="GAF-like_dom_sf"/>
</dbReference>
<dbReference type="PANTHER" id="PTHR41523:SF8">
    <property type="entry name" value="ETHYLENE RESPONSE SENSOR PROTEIN"/>
    <property type="match status" value="1"/>
</dbReference>
<evidence type="ECO:0000256" key="8">
    <source>
        <dbReference type="ARBA" id="ARBA00022777"/>
    </source>
</evidence>
<dbReference type="GO" id="GO:0000160">
    <property type="term" value="P:phosphorelay signal transduction system"/>
    <property type="evidence" value="ECO:0007669"/>
    <property type="project" value="InterPro"/>
</dbReference>
<proteinExistence type="predicted"/>
<comment type="catalytic activity">
    <reaction evidence="1">
        <text>ATP + protein L-histidine = ADP + protein N-phospho-L-histidine.</text>
        <dbReference type="EC" id="2.7.13.3"/>
    </reaction>
</comment>
<dbReference type="Gene3D" id="3.30.450.20">
    <property type="entry name" value="PAS domain"/>
    <property type="match status" value="1"/>
</dbReference>
<keyword evidence="4 12" id="KW-0597">Phosphoprotein</keyword>
<dbReference type="PRINTS" id="PR01033">
    <property type="entry name" value="PHYTOCHROME"/>
</dbReference>
<evidence type="ECO:0000256" key="1">
    <source>
        <dbReference type="ARBA" id="ARBA00000085"/>
    </source>
</evidence>
<evidence type="ECO:0000256" key="5">
    <source>
        <dbReference type="ARBA" id="ARBA00022606"/>
    </source>
</evidence>
<dbReference type="GO" id="GO:0005524">
    <property type="term" value="F:ATP binding"/>
    <property type="evidence" value="ECO:0007669"/>
    <property type="project" value="UniProtKB-KW"/>
</dbReference>
<dbReference type="EC" id="2.7.13.3" evidence="2"/>
<keyword evidence="3" id="KW-0600">Photoreceptor protein</keyword>
<keyword evidence="17" id="KW-1185">Reference proteome</keyword>
<dbReference type="InterPro" id="IPR011006">
    <property type="entry name" value="CheY-like_superfamily"/>
</dbReference>
<dbReference type="GO" id="GO:0009584">
    <property type="term" value="P:detection of visible light"/>
    <property type="evidence" value="ECO:0007669"/>
    <property type="project" value="InterPro"/>
</dbReference>
<dbReference type="SMART" id="SM00065">
    <property type="entry name" value="GAF"/>
    <property type="match status" value="1"/>
</dbReference>
<feature type="modified residue" description="4-aspartylphosphate" evidence="12">
    <location>
        <position position="785"/>
    </location>
</feature>
<keyword evidence="10" id="KW-0157">Chromophore</keyword>
<dbReference type="SUPFAM" id="SSF52172">
    <property type="entry name" value="CheY-like"/>
    <property type="match status" value="1"/>
</dbReference>
<dbReference type="InterPro" id="IPR009219">
    <property type="entry name" value="Bactrphtchr_CheY"/>
</dbReference>
<evidence type="ECO:0000256" key="2">
    <source>
        <dbReference type="ARBA" id="ARBA00012438"/>
    </source>
</evidence>
<reference evidence="16 17" key="1">
    <citation type="submission" date="2019-04" db="EMBL/GenBank/DDBJ databases">
        <title>Altererythrobacter aquimixticola sp. nov., isolated from sediment of junction between the ocean and a freshwater spring.</title>
        <authorList>
            <person name="Yoon J.-H."/>
        </authorList>
    </citation>
    <scope>NUCLEOTIDE SEQUENCE [LARGE SCALE GENOMIC DNA]</scope>
    <source>
        <strain evidence="16 17">SSKS-13</strain>
    </source>
</reference>
<dbReference type="Pfam" id="PF00360">
    <property type="entry name" value="PHY"/>
    <property type="match status" value="1"/>
</dbReference>
<evidence type="ECO:0000256" key="6">
    <source>
        <dbReference type="ARBA" id="ARBA00022679"/>
    </source>
</evidence>
<dbReference type="PROSITE" id="PS50110">
    <property type="entry name" value="RESPONSE_REGULATORY"/>
    <property type="match status" value="1"/>
</dbReference>
<dbReference type="InterPro" id="IPR016132">
    <property type="entry name" value="Phyto_chromo_attachment"/>
</dbReference>
<dbReference type="InterPro" id="IPR011102">
    <property type="entry name" value="Sig_transdc_His_kinase_HWE"/>
</dbReference>
<sequence length="846" mass="93328">MNVDLSNCDREPIHLLGHVQSFGCLLAVSSDWIVLHASRNVEDHLGLPAEQLIGQPLRDRIAPDGLHAIRGRLQTLYTDDAIERLYGLELIEGDDRKFNVAIHISGAAIVLEVEPASDTELEKDHLSSVRGMIERLNAGGEVEEICHTATRFLRALCGFDRVMVYRFGPDDTGEVIAEAAAHHVDSFLGLRYPATDIPRQARELYKRSLIRIISDVDDEVSPIIPETNSEKVPLDLSLSTLRAVSPIHLEYLRNMGVKASMSISILHQGRLWGLFACHHYEPRVLDYSIRSACDLFGQMFSFVLGQAESERGRKDAEVARDLHDRLMRQLAEDSNISRDFGLVVEGLSELIPFDGAAGWINGNFQSIGVAPTKEEFLQLVKFLNTTATSRVFATDSLHKVFPPAEDYIERGAGLLALPVSRTPRDYIVLFRREVAKTVKWAGNPEKPVELGPNGVRLTPRKSFEAWKETVSGHCAEWTASELQVADAIRVTLLEVVLRMSDAANTDRTRAQERQELLIAELNHRVRNILNLIRGLVDQSRSETTSVADFTKTVSDRIHALARAHDQITKESWAASSLRELVKTEVEAYLADKGERVHFNGIEAIIKPEAFSTLALVIHELTTNSAKYGALSDSSGTVAITLSREADDALTILWEERNGPPVKPPLRRGFGSTVIDRSIPFELGGQAEVNYPLTGLTARFVIPSRHIERFEYIEGGKITPDAAPTVSASEPRIAGKALLVEDNMIIALDGEKLLRELGASEVVVASNVDEGLRLIDEVAPDFAVLDLNLGTQNSLPVAERLKSLGTPFAFATGYGDASALLTDFPDTPVVTKPYAKASLLTAIRSFF</sequence>
<protein>
    <recommendedName>
        <fullName evidence="2">histidine kinase</fullName>
        <ecNumber evidence="2">2.7.13.3</ecNumber>
    </recommendedName>
</protein>
<dbReference type="Pfam" id="PF01590">
    <property type="entry name" value="GAF"/>
    <property type="match status" value="1"/>
</dbReference>
<accession>A0A4T3F362</accession>
<dbReference type="SMART" id="SM00448">
    <property type="entry name" value="REC"/>
    <property type="match status" value="1"/>
</dbReference>
<evidence type="ECO:0000259" key="14">
    <source>
        <dbReference type="PROSITE" id="PS50110"/>
    </source>
</evidence>
<evidence type="ECO:0000256" key="11">
    <source>
        <dbReference type="ARBA" id="ARBA00023170"/>
    </source>
</evidence>
<keyword evidence="7" id="KW-0547">Nucleotide-binding</keyword>